<evidence type="ECO:0000313" key="1">
    <source>
        <dbReference type="EMBL" id="AJQ94925.1"/>
    </source>
</evidence>
<dbReference type="PANTHER" id="PTHR38767:SF1">
    <property type="entry name" value="DNA POLYMERASE III SUBUNIT CHI"/>
    <property type="match status" value="1"/>
</dbReference>
<dbReference type="GO" id="GO:0003677">
    <property type="term" value="F:DNA binding"/>
    <property type="evidence" value="ECO:0007669"/>
    <property type="project" value="InterPro"/>
</dbReference>
<evidence type="ECO:0000313" key="2">
    <source>
        <dbReference type="Proteomes" id="UP000032266"/>
    </source>
</evidence>
<dbReference type="AlphaFoldDB" id="A0A0C5V639"/>
<accession>A0A0C5V639</accession>
<dbReference type="GO" id="GO:0006260">
    <property type="term" value="P:DNA replication"/>
    <property type="evidence" value="ECO:0007669"/>
    <property type="project" value="InterPro"/>
</dbReference>
<dbReference type="GO" id="GO:0032298">
    <property type="term" value="P:positive regulation of DNA-templated DNA replication initiation"/>
    <property type="evidence" value="ECO:0007669"/>
    <property type="project" value="TreeGrafter"/>
</dbReference>
<dbReference type="PANTHER" id="PTHR38767">
    <property type="entry name" value="DNA POLYMERASE III SUBUNIT CHI"/>
    <property type="match status" value="1"/>
</dbReference>
<reference evidence="1 2" key="1">
    <citation type="submission" date="2014-01" db="EMBL/GenBank/DDBJ databases">
        <title>Full genme sequencing of cellulolytic bacterium Gynuella sunshinyii YC6258T gen. nov., sp. nov.</title>
        <authorList>
            <person name="Khan H."/>
            <person name="Chung E.J."/>
            <person name="Chung Y.R."/>
        </authorList>
    </citation>
    <scope>NUCLEOTIDE SEQUENCE [LARGE SCALE GENOMIC DNA]</scope>
    <source>
        <strain evidence="1 2">YC6258</strain>
    </source>
</reference>
<dbReference type="GO" id="GO:0003887">
    <property type="term" value="F:DNA-directed DNA polymerase activity"/>
    <property type="evidence" value="ECO:0007669"/>
    <property type="project" value="UniProtKB-EC"/>
</dbReference>
<gene>
    <name evidence="1" type="ORF">YC6258_02887</name>
</gene>
<keyword evidence="1" id="KW-0808">Transferase</keyword>
<dbReference type="Gene3D" id="3.40.50.10110">
    <property type="entry name" value="DNA polymerase III subunit chi"/>
    <property type="match status" value="1"/>
</dbReference>
<dbReference type="EMBL" id="CP007142">
    <property type="protein sequence ID" value="AJQ94925.1"/>
    <property type="molecule type" value="Genomic_DNA"/>
</dbReference>
<sequence>MTRVDFHILASSSIDDRVNYCCRLVDKIHGLGHRILICVDDAHEAGILDTRLWDFKPESFIPHGIIEPDSGHPIEITWQDNPHHHNNVIVNMGQNIPEFFSRFERYIEVVCQQPEILTNSRKHYRFFQQRGYPLHRHDLRK</sequence>
<name>A0A0C5V639_9GAMM</name>
<dbReference type="HOGENOM" id="CLU_131584_2_1_6"/>
<proteinExistence type="predicted"/>
<dbReference type="OrthoDB" id="5297568at2"/>
<organism evidence="1 2">
    <name type="scientific">Gynuella sunshinyii YC6258</name>
    <dbReference type="NCBI Taxonomy" id="1445510"/>
    <lineage>
        <taxon>Bacteria</taxon>
        <taxon>Pseudomonadati</taxon>
        <taxon>Pseudomonadota</taxon>
        <taxon>Gammaproteobacteria</taxon>
        <taxon>Oceanospirillales</taxon>
        <taxon>Saccharospirillaceae</taxon>
        <taxon>Gynuella</taxon>
    </lineage>
</organism>
<dbReference type="RefSeq" id="WP_044617354.1">
    <property type="nucleotide sequence ID" value="NZ_CP007142.1"/>
</dbReference>
<dbReference type="STRING" id="1445510.YC6258_02887"/>
<dbReference type="Pfam" id="PF04364">
    <property type="entry name" value="DNA_pol3_chi"/>
    <property type="match status" value="1"/>
</dbReference>
<dbReference type="SUPFAM" id="SSF102400">
    <property type="entry name" value="DNA polymerase III chi subunit"/>
    <property type="match status" value="1"/>
</dbReference>
<protein>
    <submittedName>
        <fullName evidence="1">DNA polymerase III, chi subunit</fullName>
        <ecNumber evidence="1">2.7.7.7</ecNumber>
    </submittedName>
</protein>
<dbReference type="KEGG" id="gsn:YC6258_02887"/>
<keyword evidence="1" id="KW-0548">Nucleotidyltransferase</keyword>
<dbReference type="EC" id="2.7.7.7" evidence="1"/>
<dbReference type="Proteomes" id="UP000032266">
    <property type="component" value="Chromosome"/>
</dbReference>
<dbReference type="InterPro" id="IPR036768">
    <property type="entry name" value="PolIII_chi_sf"/>
</dbReference>
<keyword evidence="2" id="KW-1185">Reference proteome</keyword>
<dbReference type="InterPro" id="IPR007459">
    <property type="entry name" value="DNA_pol3_chi"/>
</dbReference>